<dbReference type="GO" id="GO:0000976">
    <property type="term" value="F:transcription cis-regulatory region binding"/>
    <property type="evidence" value="ECO:0007669"/>
    <property type="project" value="TreeGrafter"/>
</dbReference>
<dbReference type="InterPro" id="IPR002481">
    <property type="entry name" value="FUR"/>
</dbReference>
<dbReference type="InterPro" id="IPR036390">
    <property type="entry name" value="WH_DNA-bd_sf"/>
</dbReference>
<evidence type="ECO:0000256" key="13">
    <source>
        <dbReference type="PIRSR" id="PIRSR602481-2"/>
    </source>
</evidence>
<evidence type="ECO:0000256" key="12">
    <source>
        <dbReference type="ARBA" id="ARBA00023163"/>
    </source>
</evidence>
<keyword evidence="12 14" id="KW-0804">Transcription</keyword>
<evidence type="ECO:0000256" key="11">
    <source>
        <dbReference type="ARBA" id="ARBA00023125"/>
    </source>
</evidence>
<dbReference type="Pfam" id="PF01475">
    <property type="entry name" value="FUR"/>
    <property type="match status" value="1"/>
</dbReference>
<evidence type="ECO:0000256" key="7">
    <source>
        <dbReference type="ARBA" id="ARBA00022723"/>
    </source>
</evidence>
<dbReference type="SUPFAM" id="SSF46785">
    <property type="entry name" value="Winged helix' DNA-binding domain"/>
    <property type="match status" value="1"/>
</dbReference>
<dbReference type="Proteomes" id="UP000186228">
    <property type="component" value="Unassembled WGS sequence"/>
</dbReference>
<organism evidence="15 16">
    <name type="scientific">Rhizobium hainanense</name>
    <dbReference type="NCBI Taxonomy" id="52131"/>
    <lineage>
        <taxon>Bacteria</taxon>
        <taxon>Pseudomonadati</taxon>
        <taxon>Pseudomonadota</taxon>
        <taxon>Alphaproteobacteria</taxon>
        <taxon>Hyphomicrobiales</taxon>
        <taxon>Rhizobiaceae</taxon>
        <taxon>Rhizobium/Agrobacterium group</taxon>
        <taxon>Rhizobium</taxon>
    </lineage>
</organism>
<reference evidence="16" key="1">
    <citation type="submission" date="2016-08" db="EMBL/GenBank/DDBJ databases">
        <authorList>
            <person name="Varghese N."/>
            <person name="Submissions Spin"/>
        </authorList>
    </citation>
    <scope>NUCLEOTIDE SEQUENCE [LARGE SCALE GENOMIC DNA]</scope>
    <source>
        <strain evidence="16">CCBAU 57015</strain>
    </source>
</reference>
<evidence type="ECO:0000256" key="4">
    <source>
        <dbReference type="ARBA" id="ARBA00020910"/>
    </source>
</evidence>
<dbReference type="Gene3D" id="3.30.1490.190">
    <property type="match status" value="1"/>
</dbReference>
<comment type="subcellular location">
    <subcellularLocation>
        <location evidence="1 14">Cytoplasm</location>
    </subcellularLocation>
</comment>
<accession>A0A1C3VQQ0</accession>
<evidence type="ECO:0000256" key="9">
    <source>
        <dbReference type="ARBA" id="ARBA00023004"/>
    </source>
</evidence>
<evidence type="ECO:0000256" key="5">
    <source>
        <dbReference type="ARBA" id="ARBA00022490"/>
    </source>
</evidence>
<dbReference type="GO" id="GO:0008270">
    <property type="term" value="F:zinc ion binding"/>
    <property type="evidence" value="ECO:0007669"/>
    <property type="project" value="TreeGrafter"/>
</dbReference>
<feature type="binding site" evidence="13">
    <location>
        <position position="89"/>
    </location>
    <ligand>
        <name>Fe cation</name>
        <dbReference type="ChEBI" id="CHEBI:24875"/>
    </ligand>
</feature>
<comment type="similarity">
    <text evidence="2 14">Belongs to the Fur family.</text>
</comment>
<comment type="subunit">
    <text evidence="3 14">Homodimer.</text>
</comment>
<evidence type="ECO:0000256" key="3">
    <source>
        <dbReference type="ARBA" id="ARBA00011738"/>
    </source>
</evidence>
<dbReference type="FunFam" id="3.30.1490.190:FF:000001">
    <property type="entry name" value="Ferric uptake regulation protein"/>
    <property type="match status" value="1"/>
</dbReference>
<evidence type="ECO:0000256" key="1">
    <source>
        <dbReference type="ARBA" id="ARBA00004496"/>
    </source>
</evidence>
<dbReference type="EMBL" id="FMAC01000007">
    <property type="protein sequence ID" value="SCB29905.1"/>
    <property type="molecule type" value="Genomic_DNA"/>
</dbReference>
<dbReference type="CDD" id="cd07153">
    <property type="entry name" value="Fur_like"/>
    <property type="match status" value="1"/>
</dbReference>
<dbReference type="RefSeq" id="WP_075854956.1">
    <property type="nucleotide sequence ID" value="NZ_FMAC01000007.1"/>
</dbReference>
<dbReference type="GO" id="GO:0045892">
    <property type="term" value="P:negative regulation of DNA-templated transcription"/>
    <property type="evidence" value="ECO:0007669"/>
    <property type="project" value="TreeGrafter"/>
</dbReference>
<keyword evidence="11 14" id="KW-0238">DNA-binding</keyword>
<dbReference type="Gene3D" id="1.10.10.10">
    <property type="entry name" value="Winged helix-like DNA-binding domain superfamily/Winged helix DNA-binding domain"/>
    <property type="match status" value="1"/>
</dbReference>
<sequence length="146" mass="16466">MDEKKDIVGLCKEKGLRLTAPRQAIAKVLSEASDHPDALEIHRRVTAIDPGIAIATVYRTLSILEDNGILERHSFGNGPARFETADQEHHDHLINMETGTIIEFRSDEIERLQEEIARKHGFEIVGHKLEIYVKPLKRTRGPKKAG</sequence>
<dbReference type="InterPro" id="IPR043135">
    <property type="entry name" value="Fur_C"/>
</dbReference>
<keyword evidence="5 14" id="KW-0963">Cytoplasm</keyword>
<evidence type="ECO:0000313" key="15">
    <source>
        <dbReference type="EMBL" id="SCB29905.1"/>
    </source>
</evidence>
<evidence type="ECO:0000256" key="14">
    <source>
        <dbReference type="RuleBase" id="RU364037"/>
    </source>
</evidence>
<dbReference type="GO" id="GO:1900376">
    <property type="term" value="P:regulation of secondary metabolite biosynthetic process"/>
    <property type="evidence" value="ECO:0007669"/>
    <property type="project" value="TreeGrafter"/>
</dbReference>
<dbReference type="GO" id="GO:0003700">
    <property type="term" value="F:DNA-binding transcription factor activity"/>
    <property type="evidence" value="ECO:0007669"/>
    <property type="project" value="UniProtKB-UniRule"/>
</dbReference>
<keyword evidence="16" id="KW-1185">Reference proteome</keyword>
<comment type="cofactor">
    <cofactor evidence="13">
        <name>Mn(2+)</name>
        <dbReference type="ChEBI" id="CHEBI:29035"/>
    </cofactor>
    <cofactor evidence="13">
        <name>Fe(2+)</name>
        <dbReference type="ChEBI" id="CHEBI:29033"/>
    </cofactor>
    <text evidence="13">Binds 1 Mn(2+) or Fe(2+) ion per subunit.</text>
</comment>
<proteinExistence type="inferred from homology"/>
<dbReference type="GO" id="GO:0005829">
    <property type="term" value="C:cytosol"/>
    <property type="evidence" value="ECO:0007669"/>
    <property type="project" value="TreeGrafter"/>
</dbReference>
<evidence type="ECO:0000256" key="2">
    <source>
        <dbReference type="ARBA" id="ARBA00007957"/>
    </source>
</evidence>
<feature type="binding site" evidence="13">
    <location>
        <position position="110"/>
    </location>
    <ligand>
        <name>Fe cation</name>
        <dbReference type="ChEBI" id="CHEBI:24875"/>
    </ligand>
</feature>
<dbReference type="AlphaFoldDB" id="A0A1C3VQQ0"/>
<gene>
    <name evidence="14" type="primary">fur</name>
    <name evidence="15" type="ORF">GA0061100_107187</name>
</gene>
<keyword evidence="10 14" id="KW-0805">Transcription regulation</keyword>
<keyword evidence="9 13" id="KW-0408">Iron</keyword>
<feature type="binding site" evidence="13">
    <location>
        <position position="91"/>
    </location>
    <ligand>
        <name>Fe cation</name>
        <dbReference type="ChEBI" id="CHEBI:24875"/>
    </ligand>
</feature>
<dbReference type="InterPro" id="IPR036388">
    <property type="entry name" value="WH-like_DNA-bd_sf"/>
</dbReference>
<evidence type="ECO:0000256" key="8">
    <source>
        <dbReference type="ARBA" id="ARBA00022833"/>
    </source>
</evidence>
<dbReference type="PANTHER" id="PTHR33202:SF2">
    <property type="entry name" value="FERRIC UPTAKE REGULATION PROTEIN"/>
    <property type="match status" value="1"/>
</dbReference>
<protein>
    <recommendedName>
        <fullName evidence="4 14">Ferric uptake regulation protein</fullName>
    </recommendedName>
</protein>
<feature type="binding site" evidence="13">
    <location>
        <position position="127"/>
    </location>
    <ligand>
        <name>Fe cation</name>
        <dbReference type="ChEBI" id="CHEBI:24875"/>
    </ligand>
</feature>
<dbReference type="PANTHER" id="PTHR33202">
    <property type="entry name" value="ZINC UPTAKE REGULATION PROTEIN"/>
    <property type="match status" value="1"/>
</dbReference>
<keyword evidence="8 14" id="KW-0862">Zinc</keyword>
<evidence type="ECO:0000256" key="6">
    <source>
        <dbReference type="ARBA" id="ARBA00022491"/>
    </source>
</evidence>
<evidence type="ECO:0000313" key="16">
    <source>
        <dbReference type="Proteomes" id="UP000186228"/>
    </source>
</evidence>
<keyword evidence="7 13" id="KW-0479">Metal-binding</keyword>
<keyword evidence="6 14" id="KW-0678">Repressor</keyword>
<dbReference type="OrthoDB" id="8659436at2"/>
<evidence type="ECO:0000256" key="10">
    <source>
        <dbReference type="ARBA" id="ARBA00023015"/>
    </source>
</evidence>
<dbReference type="STRING" id="52131.GA0061100_107187"/>
<name>A0A1C3VQQ0_9HYPH</name>